<feature type="compositionally biased region" description="Low complexity" evidence="1">
    <location>
        <begin position="7"/>
        <end position="20"/>
    </location>
</feature>
<organism evidence="2 3">
    <name type="scientific">Lasiosphaeria ovina</name>
    <dbReference type="NCBI Taxonomy" id="92902"/>
    <lineage>
        <taxon>Eukaryota</taxon>
        <taxon>Fungi</taxon>
        <taxon>Dikarya</taxon>
        <taxon>Ascomycota</taxon>
        <taxon>Pezizomycotina</taxon>
        <taxon>Sordariomycetes</taxon>
        <taxon>Sordariomycetidae</taxon>
        <taxon>Sordariales</taxon>
        <taxon>Lasiosphaeriaceae</taxon>
        <taxon>Lasiosphaeria</taxon>
    </lineage>
</organism>
<feature type="region of interest" description="Disordered" evidence="1">
    <location>
        <begin position="1"/>
        <end position="93"/>
    </location>
</feature>
<keyword evidence="3" id="KW-1185">Reference proteome</keyword>
<feature type="compositionally biased region" description="Low complexity" evidence="1">
    <location>
        <begin position="32"/>
        <end position="47"/>
    </location>
</feature>
<evidence type="ECO:0000313" key="2">
    <source>
        <dbReference type="EMBL" id="KAK3377025.1"/>
    </source>
</evidence>
<dbReference type="Proteomes" id="UP001287356">
    <property type="component" value="Unassembled WGS sequence"/>
</dbReference>
<gene>
    <name evidence="2" type="ORF">B0T24DRAFT_525564</name>
</gene>
<evidence type="ECO:0000313" key="3">
    <source>
        <dbReference type="Proteomes" id="UP001287356"/>
    </source>
</evidence>
<comment type="caution">
    <text evidence="2">The sequence shown here is derived from an EMBL/GenBank/DDBJ whole genome shotgun (WGS) entry which is preliminary data.</text>
</comment>
<reference evidence="2" key="2">
    <citation type="submission" date="2023-06" db="EMBL/GenBank/DDBJ databases">
        <authorList>
            <consortium name="Lawrence Berkeley National Laboratory"/>
            <person name="Haridas S."/>
            <person name="Hensen N."/>
            <person name="Bonometti L."/>
            <person name="Westerberg I."/>
            <person name="Brannstrom I.O."/>
            <person name="Guillou S."/>
            <person name="Cros-Aarteil S."/>
            <person name="Calhoun S."/>
            <person name="Kuo A."/>
            <person name="Mondo S."/>
            <person name="Pangilinan J."/>
            <person name="Riley R."/>
            <person name="Labutti K."/>
            <person name="Andreopoulos B."/>
            <person name="Lipzen A."/>
            <person name="Chen C."/>
            <person name="Yanf M."/>
            <person name="Daum C."/>
            <person name="Ng V."/>
            <person name="Clum A."/>
            <person name="Steindorff A."/>
            <person name="Ohm R."/>
            <person name="Martin F."/>
            <person name="Silar P."/>
            <person name="Natvig D."/>
            <person name="Lalanne C."/>
            <person name="Gautier V."/>
            <person name="Ament-Velasquez S.L."/>
            <person name="Kruys A."/>
            <person name="Hutchinson M.I."/>
            <person name="Powell A.J."/>
            <person name="Barry K."/>
            <person name="Miller A.N."/>
            <person name="Grigoriev I.V."/>
            <person name="Debuchy R."/>
            <person name="Gladieux P."/>
            <person name="Thoren M.H."/>
            <person name="Johannesson H."/>
        </authorList>
    </citation>
    <scope>NUCLEOTIDE SEQUENCE</scope>
    <source>
        <strain evidence="2">CBS 958.72</strain>
    </source>
</reference>
<proteinExistence type="predicted"/>
<reference evidence="2" key="1">
    <citation type="journal article" date="2023" name="Mol. Phylogenet. Evol.">
        <title>Genome-scale phylogeny and comparative genomics of the fungal order Sordariales.</title>
        <authorList>
            <person name="Hensen N."/>
            <person name="Bonometti L."/>
            <person name="Westerberg I."/>
            <person name="Brannstrom I.O."/>
            <person name="Guillou S."/>
            <person name="Cros-Aarteil S."/>
            <person name="Calhoun S."/>
            <person name="Haridas S."/>
            <person name="Kuo A."/>
            <person name="Mondo S."/>
            <person name="Pangilinan J."/>
            <person name="Riley R."/>
            <person name="LaButti K."/>
            <person name="Andreopoulos B."/>
            <person name="Lipzen A."/>
            <person name="Chen C."/>
            <person name="Yan M."/>
            <person name="Daum C."/>
            <person name="Ng V."/>
            <person name="Clum A."/>
            <person name="Steindorff A."/>
            <person name="Ohm R.A."/>
            <person name="Martin F."/>
            <person name="Silar P."/>
            <person name="Natvig D.O."/>
            <person name="Lalanne C."/>
            <person name="Gautier V."/>
            <person name="Ament-Velasquez S.L."/>
            <person name="Kruys A."/>
            <person name="Hutchinson M.I."/>
            <person name="Powell A.J."/>
            <person name="Barry K."/>
            <person name="Miller A.N."/>
            <person name="Grigoriev I.V."/>
            <person name="Debuchy R."/>
            <person name="Gladieux P."/>
            <person name="Hiltunen Thoren M."/>
            <person name="Johannesson H."/>
        </authorList>
    </citation>
    <scope>NUCLEOTIDE SEQUENCE</scope>
    <source>
        <strain evidence="2">CBS 958.72</strain>
    </source>
</reference>
<dbReference type="AlphaFoldDB" id="A0AAE0NB79"/>
<sequence>MPPIPGSPIDGPDGGITDNISPILSRGPPPTASANNDLASLSSPSDDAIPEEHKRVPGLIPRSPLSPLRGFMPRRGRKPAPPPIVTHPYLTSHGGKAAVTPGMVSVGIQSPAAAPVQAKPKRRTVWGIIDGWWDLGLLERMNTVKRRK</sequence>
<protein>
    <submittedName>
        <fullName evidence="2">Uncharacterized protein</fullName>
    </submittedName>
</protein>
<evidence type="ECO:0000256" key="1">
    <source>
        <dbReference type="SAM" id="MobiDB-lite"/>
    </source>
</evidence>
<dbReference type="EMBL" id="JAULSN010000003">
    <property type="protein sequence ID" value="KAK3377025.1"/>
    <property type="molecule type" value="Genomic_DNA"/>
</dbReference>
<accession>A0AAE0NB79</accession>
<name>A0AAE0NB79_9PEZI</name>